<dbReference type="AlphaFoldDB" id="A0A0K2H0G5"/>
<dbReference type="Gene3D" id="3.60.15.10">
    <property type="entry name" value="Ribonuclease Z/Hydroxyacylglutathione hydrolase-like"/>
    <property type="match status" value="1"/>
</dbReference>
<dbReference type="OrthoDB" id="2971563at2"/>
<dbReference type="Pfam" id="PF00753">
    <property type="entry name" value="Lactamase_B"/>
    <property type="match status" value="1"/>
</dbReference>
<dbReference type="STRING" id="1408189.CLAC_07105"/>
<dbReference type="PANTHER" id="PTHR46233:SF1">
    <property type="entry name" value="CONSERVED PROTEIN"/>
    <property type="match status" value="1"/>
</dbReference>
<dbReference type="SUPFAM" id="SSF56281">
    <property type="entry name" value="Metallo-hydrolase/oxidoreductase"/>
    <property type="match status" value="1"/>
</dbReference>
<accession>A0A0K2H0G5</accession>
<organism evidence="2 3">
    <name type="scientific">Corynebacterium lactis RW2-5</name>
    <dbReference type="NCBI Taxonomy" id="1408189"/>
    <lineage>
        <taxon>Bacteria</taxon>
        <taxon>Bacillati</taxon>
        <taxon>Actinomycetota</taxon>
        <taxon>Actinomycetes</taxon>
        <taxon>Mycobacteriales</taxon>
        <taxon>Corynebacteriaceae</taxon>
        <taxon>Corynebacterium</taxon>
    </lineage>
</organism>
<sequence>MSAEIAISDYSNNPTRGGVEKIRFGNVTIFKTSVGEMDNNVYLLVDERAPENSLLIDAANNPNHLRALVGQAGAKVTTILTTHSHEDHIVALPDLLEATGARHVTSIIDAKDIPVPAEQLYGDDEVVTFGQDIPLHTFLLRGHTPGGLCLSLSAADAGVSSQSLADGTPSHHLFVGDSLFPGGIGGTNTDAEFQSLLGDVVKRVFERFPDDTVVHPGHGKDTTVGVERPHISTWRERGW</sequence>
<dbReference type="InterPro" id="IPR051453">
    <property type="entry name" value="MBL_Glyoxalase_II"/>
</dbReference>
<evidence type="ECO:0000313" key="3">
    <source>
        <dbReference type="Proteomes" id="UP000058446"/>
    </source>
</evidence>
<evidence type="ECO:0000259" key="1">
    <source>
        <dbReference type="SMART" id="SM00849"/>
    </source>
</evidence>
<protein>
    <submittedName>
        <fullName evidence="2">Metallo-beta-lactamase</fullName>
    </submittedName>
</protein>
<dbReference type="PATRIC" id="fig|1408189.4.peg.1419"/>
<dbReference type="SMART" id="SM00849">
    <property type="entry name" value="Lactamase_B"/>
    <property type="match status" value="1"/>
</dbReference>
<dbReference type="RefSeq" id="WP_053412288.1">
    <property type="nucleotide sequence ID" value="NZ_CP006841.1"/>
</dbReference>
<dbReference type="CDD" id="cd06262">
    <property type="entry name" value="metallo-hydrolase-like_MBL-fold"/>
    <property type="match status" value="1"/>
</dbReference>
<dbReference type="InterPro" id="IPR036866">
    <property type="entry name" value="RibonucZ/Hydroxyglut_hydro"/>
</dbReference>
<reference evidence="2 3" key="1">
    <citation type="submission" date="2013-10" db="EMBL/GenBank/DDBJ databases">
        <title>Complete genome sequence of Corynebacterium lactis DSM 45799(T), isolated from raw cow milk.</title>
        <authorList>
            <person name="Ruckert C."/>
            <person name="Albersmeier A."/>
            <person name="Lipski A."/>
            <person name="Kalinowski J."/>
        </authorList>
    </citation>
    <scope>NUCLEOTIDE SEQUENCE [LARGE SCALE GENOMIC DNA]</scope>
    <source>
        <strain evidence="2 3">RW2-5</strain>
    </source>
</reference>
<gene>
    <name evidence="2" type="ORF">CLAC_07105</name>
</gene>
<dbReference type="PANTHER" id="PTHR46233">
    <property type="entry name" value="HYDROXYACYLGLUTATHIONE HYDROLASE GLOC"/>
    <property type="match status" value="1"/>
</dbReference>
<dbReference type="Proteomes" id="UP000058446">
    <property type="component" value="Chromosome"/>
</dbReference>
<proteinExistence type="predicted"/>
<feature type="domain" description="Metallo-beta-lactamase" evidence="1">
    <location>
        <begin position="38"/>
        <end position="218"/>
    </location>
</feature>
<name>A0A0K2H0G5_9CORY</name>
<dbReference type="KEGG" id="clw:CLAC_07105"/>
<dbReference type="InterPro" id="IPR001279">
    <property type="entry name" value="Metallo-B-lactamas"/>
</dbReference>
<keyword evidence="3" id="KW-1185">Reference proteome</keyword>
<dbReference type="EMBL" id="CP006841">
    <property type="protein sequence ID" value="ALA67537.1"/>
    <property type="molecule type" value="Genomic_DNA"/>
</dbReference>
<evidence type="ECO:0000313" key="2">
    <source>
        <dbReference type="EMBL" id="ALA67537.1"/>
    </source>
</evidence>